<keyword evidence="2" id="KW-1185">Reference proteome</keyword>
<accession>A0A7I9ZM00</accession>
<dbReference type="AlphaFoldDB" id="A0A7I9ZM00"/>
<gene>
    <name evidence="1" type="ORF">MHIP_25430</name>
</gene>
<dbReference type="Proteomes" id="UP000465304">
    <property type="component" value="Unassembled WGS sequence"/>
</dbReference>
<comment type="caution">
    <text evidence="1">The sequence shown here is derived from an EMBL/GenBank/DDBJ whole genome shotgun (WGS) entry which is preliminary data.</text>
</comment>
<organism evidence="1 2">
    <name type="scientific">Mycolicibacterium hippocampi</name>
    <dbReference type="NCBI Taxonomy" id="659824"/>
    <lineage>
        <taxon>Bacteria</taxon>
        <taxon>Bacillati</taxon>
        <taxon>Actinomycetota</taxon>
        <taxon>Actinomycetes</taxon>
        <taxon>Mycobacteriales</taxon>
        <taxon>Mycobacteriaceae</taxon>
        <taxon>Mycolicibacterium</taxon>
    </lineage>
</organism>
<name>A0A7I9ZM00_9MYCO</name>
<evidence type="ECO:0000313" key="1">
    <source>
        <dbReference type="EMBL" id="GFH02060.1"/>
    </source>
</evidence>
<dbReference type="EMBL" id="BLLB01000002">
    <property type="protein sequence ID" value="GFH02060.1"/>
    <property type="molecule type" value="Genomic_DNA"/>
</dbReference>
<evidence type="ECO:0000313" key="2">
    <source>
        <dbReference type="Proteomes" id="UP000465304"/>
    </source>
</evidence>
<sequence length="98" mass="11441">MPSDAWMFSRFVVDPGRKFECNVHADEKRKNELTRPVPLPYNHSDYLRCAIANGVNMSIWLTEPAIVKWINESRIDLFSPILDFESEAALPTFRRWVS</sequence>
<dbReference type="RefSeq" id="WP_163888745.1">
    <property type="nucleotide sequence ID" value="NZ_BLLB01000002.1"/>
</dbReference>
<reference evidence="1 2" key="1">
    <citation type="journal article" date="2019" name="Emerg. Microbes Infect.">
        <title>Comprehensive subspecies identification of 175 nontuberculous mycobacteria species based on 7547 genomic profiles.</title>
        <authorList>
            <person name="Matsumoto Y."/>
            <person name="Kinjo T."/>
            <person name="Motooka D."/>
            <person name="Nabeya D."/>
            <person name="Jung N."/>
            <person name="Uechi K."/>
            <person name="Horii T."/>
            <person name="Iida T."/>
            <person name="Fujita J."/>
            <person name="Nakamura S."/>
        </authorList>
    </citation>
    <scope>NUCLEOTIDE SEQUENCE [LARGE SCALE GENOMIC DNA]</scope>
    <source>
        <strain evidence="1 2">JCM 30996</strain>
    </source>
</reference>
<protein>
    <submittedName>
        <fullName evidence="1">Uncharacterized protein</fullName>
    </submittedName>
</protein>
<proteinExistence type="predicted"/>